<dbReference type="SMART" id="SM00387">
    <property type="entry name" value="HATPase_c"/>
    <property type="match status" value="1"/>
</dbReference>
<dbReference type="PROSITE" id="PS50109">
    <property type="entry name" value="HIS_KIN"/>
    <property type="match status" value="1"/>
</dbReference>
<comment type="subcellular location">
    <subcellularLocation>
        <location evidence="8">Cell inner membrane</location>
    </subcellularLocation>
</comment>
<dbReference type="EMBL" id="MPRJ01000023">
    <property type="protein sequence ID" value="OOZ36917.1"/>
    <property type="molecule type" value="Genomic_DNA"/>
</dbReference>
<keyword evidence="5 8" id="KW-0418">Kinase</keyword>
<keyword evidence="9" id="KW-0812">Transmembrane</keyword>
<keyword evidence="8" id="KW-0997">Cell inner membrane</keyword>
<organism evidence="11 12">
    <name type="scientific">Solemya velesiana gill symbiont</name>
    <dbReference type="NCBI Taxonomy" id="1918948"/>
    <lineage>
        <taxon>Bacteria</taxon>
        <taxon>Pseudomonadati</taxon>
        <taxon>Pseudomonadota</taxon>
        <taxon>Gammaproteobacteria</taxon>
        <taxon>sulfur-oxidizing symbionts</taxon>
    </lineage>
</organism>
<dbReference type="Gene3D" id="3.30.450.40">
    <property type="match status" value="1"/>
</dbReference>
<proteinExistence type="predicted"/>
<evidence type="ECO:0000256" key="1">
    <source>
        <dbReference type="ARBA" id="ARBA00000085"/>
    </source>
</evidence>
<keyword evidence="12" id="KW-1185">Reference proteome</keyword>
<keyword evidence="6 8" id="KW-0067">ATP-binding</keyword>
<dbReference type="GO" id="GO:0005524">
    <property type="term" value="F:ATP binding"/>
    <property type="evidence" value="ECO:0007669"/>
    <property type="project" value="UniProtKB-UniRule"/>
</dbReference>
<dbReference type="InterPro" id="IPR016380">
    <property type="entry name" value="Sig_transdc_His_kin_NarX/NarQ"/>
</dbReference>
<feature type="domain" description="Histidine kinase" evidence="10">
    <location>
        <begin position="314"/>
        <end position="514"/>
    </location>
</feature>
<dbReference type="InterPro" id="IPR029016">
    <property type="entry name" value="GAF-like_dom_sf"/>
</dbReference>
<evidence type="ECO:0000256" key="7">
    <source>
        <dbReference type="ARBA" id="ARBA00023012"/>
    </source>
</evidence>
<dbReference type="Pfam" id="PF02518">
    <property type="entry name" value="HATPase_c"/>
    <property type="match status" value="1"/>
</dbReference>
<dbReference type="PANTHER" id="PTHR24421:SF10">
    <property type="entry name" value="NITRATE_NITRITE SENSOR PROTEIN NARQ"/>
    <property type="match status" value="1"/>
</dbReference>
<evidence type="ECO:0000256" key="5">
    <source>
        <dbReference type="ARBA" id="ARBA00022777"/>
    </source>
</evidence>
<comment type="catalytic activity">
    <reaction evidence="1 8">
        <text>ATP + protein L-histidine = ADP + protein N-phospho-L-histidine.</text>
        <dbReference type="EC" id="2.7.13.3"/>
    </reaction>
</comment>
<dbReference type="InterPro" id="IPR005467">
    <property type="entry name" value="His_kinase_dom"/>
</dbReference>
<reference evidence="11 12" key="1">
    <citation type="submission" date="2016-11" db="EMBL/GenBank/DDBJ databases">
        <title>Mixed transmission modes and dynamic genome evolution in an obligate animal-bacterial symbiosis.</title>
        <authorList>
            <person name="Russell S.L."/>
            <person name="Corbett-Detig R.B."/>
            <person name="Cavanaugh C.M."/>
        </authorList>
    </citation>
    <scope>NUCLEOTIDE SEQUENCE [LARGE SCALE GENOMIC DNA]</scope>
    <source>
        <strain evidence="11">Se-Cadez</strain>
    </source>
</reference>
<dbReference type="InterPro" id="IPR050482">
    <property type="entry name" value="Sensor_HK_TwoCompSys"/>
</dbReference>
<dbReference type="PIRSF" id="PIRSF003167">
    <property type="entry name" value="STHK_NarX/NarQ"/>
    <property type="match status" value="1"/>
</dbReference>
<evidence type="ECO:0000256" key="8">
    <source>
        <dbReference type="PIRNR" id="PIRNR003167"/>
    </source>
</evidence>
<dbReference type="InterPro" id="IPR036890">
    <property type="entry name" value="HATPase_C_sf"/>
</dbReference>
<feature type="transmembrane region" description="Helical" evidence="9">
    <location>
        <begin position="46"/>
        <end position="65"/>
    </location>
</feature>
<evidence type="ECO:0000256" key="6">
    <source>
        <dbReference type="ARBA" id="ARBA00022840"/>
    </source>
</evidence>
<keyword evidence="2" id="KW-0597">Phosphoprotein</keyword>
<sequence>MNRSSILRILVVGRLLGPLGALASTLVFNLVLTVLLFAGVGKDQNLPVLMILVGFLSLVAGLVGAGRLRSQLLKLLVELEQSVADVCQGDPWSSLPLESVGVLGSVARDLDSLSGELIDLYEDMDNRVARQTRRLAQQTSAVNILYDVASSINQVDDMDSLLLRYLVVLKEIVHGKAATVQLATNQEQMRLVGSVGLDDVPMTEQEQLPVPLCQCGKALSSGDVLCEHDARECSVRNNRRMYSTQEMAVVEVPLAYHGDQLGLYRIYVKHTDLKGREDVQYLLDTIGNHLGIAIAKQRSDEEAHRLSIIQERTALAHELHDSLAQTLASLRFQVRMLEETQEQENAGHRSRSELDRIRNALDEAHNELRELLNNFRAPVDQRGLAPALEKLAQRFRQETGIPIFFQRSCRLINLGASEEMQILRIVQESLVNIRKHAQAHTVRVLLTCHGDNEYKILIEDDGVGFENASPRGNPGEHIGLSIMEERAHRLGGSLRIESEPGEGTRVELIYNAGSRLADEQQEAV</sequence>
<dbReference type="Pfam" id="PF07730">
    <property type="entry name" value="HisKA_3"/>
    <property type="match status" value="1"/>
</dbReference>
<keyword evidence="7 8" id="KW-0902">Two-component regulatory system</keyword>
<dbReference type="Gene3D" id="1.20.5.1930">
    <property type="match status" value="1"/>
</dbReference>
<comment type="caution">
    <text evidence="11">The sequence shown here is derived from an EMBL/GenBank/DDBJ whole genome shotgun (WGS) entry which is preliminary data.</text>
</comment>
<evidence type="ECO:0000259" key="10">
    <source>
        <dbReference type="PROSITE" id="PS50109"/>
    </source>
</evidence>
<dbReference type="GO" id="GO:0046983">
    <property type="term" value="F:protein dimerization activity"/>
    <property type="evidence" value="ECO:0007669"/>
    <property type="project" value="UniProtKB-UniRule"/>
</dbReference>
<dbReference type="OrthoDB" id="9811306at2"/>
<dbReference type="AlphaFoldDB" id="A0A1T2KVN8"/>
<dbReference type="SUPFAM" id="SSF55781">
    <property type="entry name" value="GAF domain-like"/>
    <property type="match status" value="1"/>
</dbReference>
<keyword evidence="8" id="KW-1003">Cell membrane</keyword>
<dbReference type="GO" id="GO:0000155">
    <property type="term" value="F:phosphorelay sensor kinase activity"/>
    <property type="evidence" value="ECO:0007669"/>
    <property type="project" value="UniProtKB-UniRule"/>
</dbReference>
<dbReference type="Proteomes" id="UP000190896">
    <property type="component" value="Unassembled WGS sequence"/>
</dbReference>
<evidence type="ECO:0000313" key="11">
    <source>
        <dbReference type="EMBL" id="OOZ36917.1"/>
    </source>
</evidence>
<evidence type="ECO:0000256" key="2">
    <source>
        <dbReference type="ARBA" id="ARBA00022553"/>
    </source>
</evidence>
<evidence type="ECO:0000256" key="3">
    <source>
        <dbReference type="ARBA" id="ARBA00022679"/>
    </source>
</evidence>
<evidence type="ECO:0000313" key="12">
    <source>
        <dbReference type="Proteomes" id="UP000190896"/>
    </source>
</evidence>
<dbReference type="PANTHER" id="PTHR24421">
    <property type="entry name" value="NITRATE/NITRITE SENSOR PROTEIN NARX-RELATED"/>
    <property type="match status" value="1"/>
</dbReference>
<dbReference type="Gene3D" id="3.30.565.10">
    <property type="entry name" value="Histidine kinase-like ATPase, C-terminal domain"/>
    <property type="match status" value="1"/>
</dbReference>
<protein>
    <recommendedName>
        <fullName evidence="8">Sensor protein</fullName>
        <ecNumber evidence="8">2.7.13.3</ecNumber>
    </recommendedName>
</protein>
<name>A0A1T2KVN8_9GAMM</name>
<evidence type="ECO:0000256" key="4">
    <source>
        <dbReference type="ARBA" id="ARBA00022741"/>
    </source>
</evidence>
<keyword evidence="3 8" id="KW-0808">Transferase</keyword>
<evidence type="ECO:0000256" key="9">
    <source>
        <dbReference type="SAM" id="Phobius"/>
    </source>
</evidence>
<keyword evidence="4 8" id="KW-0547">Nucleotide-binding</keyword>
<dbReference type="EC" id="2.7.13.3" evidence="8"/>
<dbReference type="SUPFAM" id="SSF55874">
    <property type="entry name" value="ATPase domain of HSP90 chaperone/DNA topoisomerase II/histidine kinase"/>
    <property type="match status" value="1"/>
</dbReference>
<dbReference type="InterPro" id="IPR003594">
    <property type="entry name" value="HATPase_dom"/>
</dbReference>
<dbReference type="GO" id="GO:0005886">
    <property type="term" value="C:plasma membrane"/>
    <property type="evidence" value="ECO:0007669"/>
    <property type="project" value="UniProtKB-SubCell"/>
</dbReference>
<accession>A0A1T2KVN8</accession>
<dbReference type="CDD" id="cd16917">
    <property type="entry name" value="HATPase_UhpB-NarQ-NarX-like"/>
    <property type="match status" value="1"/>
</dbReference>
<feature type="transmembrane region" description="Helical" evidence="9">
    <location>
        <begin position="12"/>
        <end position="40"/>
    </location>
</feature>
<gene>
    <name evidence="11" type="ORF">BOW51_05060</name>
</gene>
<keyword evidence="9" id="KW-1133">Transmembrane helix</keyword>
<dbReference type="InterPro" id="IPR011712">
    <property type="entry name" value="Sig_transdc_His_kin_sub3_dim/P"/>
</dbReference>
<keyword evidence="8 9" id="KW-0472">Membrane</keyword>